<dbReference type="Gene3D" id="1.10.520.40">
    <property type="entry name" value="CRISPR-associated protein Cse2"/>
    <property type="match status" value="1"/>
</dbReference>
<dbReference type="InterPro" id="IPR038287">
    <property type="entry name" value="Cse2_sf"/>
</dbReference>
<feature type="domain" description="KaiA N-terminal" evidence="2">
    <location>
        <begin position="1"/>
        <end position="38"/>
    </location>
</feature>
<evidence type="ECO:0000313" key="3">
    <source>
        <dbReference type="EMBL" id="MFC0673204.1"/>
    </source>
</evidence>
<gene>
    <name evidence="3" type="primary">casB</name>
    <name evidence="3" type="synonym">cse2</name>
    <name evidence="3" type="ORF">ACFFF6_04455</name>
</gene>
<dbReference type="CDD" id="cd09731">
    <property type="entry name" value="Cse2_I-E"/>
    <property type="match status" value="1"/>
</dbReference>
<dbReference type="EMBL" id="JBHLSV010000004">
    <property type="protein sequence ID" value="MFC0673204.1"/>
    <property type="molecule type" value="Genomic_DNA"/>
</dbReference>
<reference evidence="3 4" key="1">
    <citation type="submission" date="2024-09" db="EMBL/GenBank/DDBJ databases">
        <authorList>
            <person name="Sun Q."/>
            <person name="Mori K."/>
        </authorList>
    </citation>
    <scope>NUCLEOTIDE SEQUENCE [LARGE SCALE GENOMIC DNA]</scope>
    <source>
        <strain evidence="3 4">CICC 10874</strain>
    </source>
</reference>
<feature type="compositionally biased region" description="Basic and acidic residues" evidence="1">
    <location>
        <begin position="39"/>
        <end position="49"/>
    </location>
</feature>
<dbReference type="InterPro" id="IPR013382">
    <property type="entry name" value="CRISPR-assoc_prot_Cse2"/>
</dbReference>
<feature type="region of interest" description="Disordered" evidence="1">
    <location>
        <begin position="1"/>
        <end position="49"/>
    </location>
</feature>
<dbReference type="RefSeq" id="WP_376978587.1">
    <property type="nucleotide sequence ID" value="NZ_JBHLSV010000004.1"/>
</dbReference>
<organism evidence="3 4">
    <name type="scientific">Brachybacterium hainanense</name>
    <dbReference type="NCBI Taxonomy" id="1541174"/>
    <lineage>
        <taxon>Bacteria</taxon>
        <taxon>Bacillati</taxon>
        <taxon>Actinomycetota</taxon>
        <taxon>Actinomycetes</taxon>
        <taxon>Micrococcales</taxon>
        <taxon>Dermabacteraceae</taxon>
        <taxon>Brachybacterium</taxon>
    </lineage>
</organism>
<proteinExistence type="predicted"/>
<dbReference type="Proteomes" id="UP001589793">
    <property type="component" value="Unassembled WGS sequence"/>
</dbReference>
<evidence type="ECO:0000259" key="2">
    <source>
        <dbReference type="PROSITE" id="PS51430"/>
    </source>
</evidence>
<keyword evidence="4" id="KW-1185">Reference proteome</keyword>
<dbReference type="Pfam" id="PF09485">
    <property type="entry name" value="CRISPR_Cse2"/>
    <property type="match status" value="1"/>
</dbReference>
<accession>A0ABV6R892</accession>
<name>A0ABV6R892_9MICO</name>
<evidence type="ECO:0000313" key="4">
    <source>
        <dbReference type="Proteomes" id="UP001589793"/>
    </source>
</evidence>
<evidence type="ECO:0000256" key="1">
    <source>
        <dbReference type="SAM" id="MobiDB-lite"/>
    </source>
</evidence>
<dbReference type="InterPro" id="IPR020844">
    <property type="entry name" value="Circadian_clock_KaiA_N"/>
</dbReference>
<sequence>MSDHEMPTPSEEGNDAEPTTSSLETAVRRSASRLQEQYLGRRGDRHQAEARGRLAELRRHAGFTPMQRPLALQAVLDSLEPQFVPEDLQYQRNKDEPSPSEKAAFDAMTLFALHMQSARAPMHIPGRSFGTAMGMLRRGSASDSLKLRFDALLASRDERSRLTHARSLITLLRGAGIGFDYGIFARDLRTLSGPHRAGVLLRWGRDVASAPRREREGDLDGAPAAHAS</sequence>
<comment type="caution">
    <text evidence="3">The sequence shown here is derived from an EMBL/GenBank/DDBJ whole genome shotgun (WGS) entry which is preliminary data.</text>
</comment>
<dbReference type="PROSITE" id="PS51430">
    <property type="entry name" value="KAIA_N"/>
    <property type="match status" value="1"/>
</dbReference>
<dbReference type="NCBIfam" id="TIGR02548">
    <property type="entry name" value="casB_cse2"/>
    <property type="match status" value="1"/>
</dbReference>
<protein>
    <submittedName>
        <fullName evidence="3">Type I-E CRISPR-associated protein Cse2/CasB</fullName>
    </submittedName>
</protein>